<dbReference type="AlphaFoldDB" id="A0A8B6EPF1"/>
<evidence type="ECO:0000256" key="1">
    <source>
        <dbReference type="SAM" id="SignalP"/>
    </source>
</evidence>
<dbReference type="Proteomes" id="UP000596742">
    <property type="component" value="Unassembled WGS sequence"/>
</dbReference>
<name>A0A8B6EPF1_MYTGA</name>
<feature type="chain" id="PRO_5032538770" evidence="1">
    <location>
        <begin position="18"/>
        <end position="290"/>
    </location>
</feature>
<evidence type="ECO:0000313" key="3">
    <source>
        <dbReference type="Proteomes" id="UP000596742"/>
    </source>
</evidence>
<evidence type="ECO:0000313" key="2">
    <source>
        <dbReference type="EMBL" id="VDI37945.1"/>
    </source>
</evidence>
<protein>
    <submittedName>
        <fullName evidence="2">Uncharacterized protein</fullName>
    </submittedName>
</protein>
<accession>A0A8B6EPF1</accession>
<reference evidence="2" key="1">
    <citation type="submission" date="2018-11" db="EMBL/GenBank/DDBJ databases">
        <authorList>
            <person name="Alioto T."/>
            <person name="Alioto T."/>
        </authorList>
    </citation>
    <scope>NUCLEOTIDE SEQUENCE</scope>
</reference>
<feature type="signal peptide" evidence="1">
    <location>
        <begin position="1"/>
        <end position="17"/>
    </location>
</feature>
<dbReference type="EMBL" id="UYJE01005522">
    <property type="protein sequence ID" value="VDI37945.1"/>
    <property type="molecule type" value="Genomic_DNA"/>
</dbReference>
<comment type="caution">
    <text evidence="2">The sequence shown here is derived from an EMBL/GenBank/DDBJ whole genome shotgun (WGS) entry which is preliminary data.</text>
</comment>
<dbReference type="InterPro" id="IPR052055">
    <property type="entry name" value="Hepadnavirus_pol/RT"/>
</dbReference>
<proteinExistence type="predicted"/>
<keyword evidence="1" id="KW-0732">Signal</keyword>
<dbReference type="OrthoDB" id="2678913at2759"/>
<sequence length="290" mass="33315">MTLFILLILYRIKIVLLSESKLLRHLWDKGWTPINILELNTYLGDYANRVDAQLLLEGFTFGFRIQYEGPRISTTAKKLVSAEIHKFETLAKLHDEVKLGRILGPFSKKPISTLRISPIGLVQKPDKGWRLISHLSYPSGGSINDFIPEDYCSVKYSTFDNVLNMIAASQLSEDAFSFEIDTLLMFGVRIPENKVIKLRSGILYMVGRKKIKLKELESIIGLMAFCSRAIPSSRAFTRRFYDVISNLQHGKSYYYVKINQELRSDALVWLEFLENFNGECFHFGKSLVIK</sequence>
<dbReference type="PANTHER" id="PTHR33050:SF7">
    <property type="entry name" value="RIBONUCLEASE H"/>
    <property type="match status" value="1"/>
</dbReference>
<keyword evidence="3" id="KW-1185">Reference proteome</keyword>
<dbReference type="PANTHER" id="PTHR33050">
    <property type="entry name" value="REVERSE TRANSCRIPTASE DOMAIN-CONTAINING PROTEIN"/>
    <property type="match status" value="1"/>
</dbReference>
<gene>
    <name evidence="2" type="ORF">MGAL_10B007951</name>
</gene>
<organism evidence="2 3">
    <name type="scientific">Mytilus galloprovincialis</name>
    <name type="common">Mediterranean mussel</name>
    <dbReference type="NCBI Taxonomy" id="29158"/>
    <lineage>
        <taxon>Eukaryota</taxon>
        <taxon>Metazoa</taxon>
        <taxon>Spiralia</taxon>
        <taxon>Lophotrochozoa</taxon>
        <taxon>Mollusca</taxon>
        <taxon>Bivalvia</taxon>
        <taxon>Autobranchia</taxon>
        <taxon>Pteriomorphia</taxon>
        <taxon>Mytilida</taxon>
        <taxon>Mytiloidea</taxon>
        <taxon>Mytilidae</taxon>
        <taxon>Mytilinae</taxon>
        <taxon>Mytilus</taxon>
    </lineage>
</organism>